<reference evidence="1 2" key="1">
    <citation type="submission" date="2013-08" db="EMBL/GenBank/DDBJ databases">
        <authorList>
            <person name="Weinstock G."/>
            <person name="Sodergren E."/>
            <person name="Wylie T."/>
            <person name="Fulton L."/>
            <person name="Fulton R."/>
            <person name="Fronick C."/>
            <person name="O'Laughlin M."/>
            <person name="Godfrey J."/>
            <person name="Miner T."/>
            <person name="Herter B."/>
            <person name="Appelbaum E."/>
            <person name="Cordes M."/>
            <person name="Lek S."/>
            <person name="Wollam A."/>
            <person name="Pepin K.H."/>
            <person name="Palsikar V.B."/>
            <person name="Mitreva M."/>
            <person name="Wilson R.K."/>
        </authorList>
    </citation>
    <scope>NUCLEOTIDE SEQUENCE [LARGE SCALE GENOMIC DNA]</scope>
    <source>
        <strain evidence="1 2">ATCC 700332</strain>
    </source>
</reference>
<keyword evidence="2" id="KW-1185">Reference proteome</keyword>
<sequence>MRGGAAQKNLVKLHFHQIFFTIKKDFSCKYFKPVLFYSRFKNIV</sequence>
<proteinExistence type="predicted"/>
<gene>
    <name evidence="1" type="ORF">HMPREF9193_01246</name>
</gene>
<comment type="caution">
    <text evidence="1">The sequence shown here is derived from an EMBL/GenBank/DDBJ whole genome shotgun (WGS) entry which is preliminary data.</text>
</comment>
<organism evidence="1 2">
    <name type="scientific">Treponema lecithinolyticum ATCC 700332</name>
    <dbReference type="NCBI Taxonomy" id="1321815"/>
    <lineage>
        <taxon>Bacteria</taxon>
        <taxon>Pseudomonadati</taxon>
        <taxon>Spirochaetota</taxon>
        <taxon>Spirochaetia</taxon>
        <taxon>Spirochaetales</taxon>
        <taxon>Treponemataceae</taxon>
        <taxon>Treponema</taxon>
    </lineage>
</organism>
<evidence type="ECO:0000313" key="2">
    <source>
        <dbReference type="Proteomes" id="UP000016649"/>
    </source>
</evidence>
<protein>
    <submittedName>
        <fullName evidence="1">Uncharacterized protein</fullName>
    </submittedName>
</protein>
<evidence type="ECO:0000313" key="1">
    <source>
        <dbReference type="EMBL" id="ERJ93024.1"/>
    </source>
</evidence>
<dbReference type="EMBL" id="AWVH01000031">
    <property type="protein sequence ID" value="ERJ93024.1"/>
    <property type="molecule type" value="Genomic_DNA"/>
</dbReference>
<dbReference type="Proteomes" id="UP000016649">
    <property type="component" value="Unassembled WGS sequence"/>
</dbReference>
<accession>A0ABN0NYG1</accession>
<name>A0ABN0NYG1_TRELE</name>